<dbReference type="Pfam" id="PF07859">
    <property type="entry name" value="Abhydrolase_3"/>
    <property type="match status" value="1"/>
</dbReference>
<protein>
    <submittedName>
        <fullName evidence="3">Alpha/Beta hydrolase protein</fullName>
    </submittedName>
</protein>
<dbReference type="InterPro" id="IPR029058">
    <property type="entry name" value="AB_hydrolase_fold"/>
</dbReference>
<evidence type="ECO:0000313" key="4">
    <source>
        <dbReference type="Proteomes" id="UP001221142"/>
    </source>
</evidence>
<comment type="caution">
    <text evidence="3">The sequence shown here is derived from an EMBL/GenBank/DDBJ whole genome shotgun (WGS) entry which is preliminary data.</text>
</comment>
<gene>
    <name evidence="3" type="ORF">FB45DRAFT_48608</name>
</gene>
<name>A0AAD7FKJ7_9AGAR</name>
<dbReference type="EMBL" id="JARKIF010000010">
    <property type="protein sequence ID" value="KAJ7629107.1"/>
    <property type="molecule type" value="Genomic_DNA"/>
</dbReference>
<reference evidence="3" key="1">
    <citation type="submission" date="2023-03" db="EMBL/GenBank/DDBJ databases">
        <title>Massive genome expansion in bonnet fungi (Mycena s.s.) driven by repeated elements and novel gene families across ecological guilds.</title>
        <authorList>
            <consortium name="Lawrence Berkeley National Laboratory"/>
            <person name="Harder C.B."/>
            <person name="Miyauchi S."/>
            <person name="Viragh M."/>
            <person name="Kuo A."/>
            <person name="Thoen E."/>
            <person name="Andreopoulos B."/>
            <person name="Lu D."/>
            <person name="Skrede I."/>
            <person name="Drula E."/>
            <person name="Henrissat B."/>
            <person name="Morin E."/>
            <person name="Kohler A."/>
            <person name="Barry K."/>
            <person name="LaButti K."/>
            <person name="Morin E."/>
            <person name="Salamov A."/>
            <person name="Lipzen A."/>
            <person name="Mereny Z."/>
            <person name="Hegedus B."/>
            <person name="Baldrian P."/>
            <person name="Stursova M."/>
            <person name="Weitz H."/>
            <person name="Taylor A."/>
            <person name="Grigoriev I.V."/>
            <person name="Nagy L.G."/>
            <person name="Martin F."/>
            <person name="Kauserud H."/>
        </authorList>
    </citation>
    <scope>NUCLEOTIDE SEQUENCE</scope>
    <source>
        <strain evidence="3">9284</strain>
    </source>
</reference>
<dbReference type="PANTHER" id="PTHR48081:SF31">
    <property type="entry name" value="STERYL ACETYL HYDROLASE MUG81-RELATED"/>
    <property type="match status" value="1"/>
</dbReference>
<keyword evidence="1 3" id="KW-0378">Hydrolase</keyword>
<dbReference type="GO" id="GO:0016787">
    <property type="term" value="F:hydrolase activity"/>
    <property type="evidence" value="ECO:0007669"/>
    <property type="project" value="UniProtKB-KW"/>
</dbReference>
<keyword evidence="4" id="KW-1185">Reference proteome</keyword>
<evidence type="ECO:0000313" key="3">
    <source>
        <dbReference type="EMBL" id="KAJ7629107.1"/>
    </source>
</evidence>
<feature type="domain" description="Alpha/beta hydrolase fold-3" evidence="2">
    <location>
        <begin position="104"/>
        <end position="324"/>
    </location>
</feature>
<accession>A0AAD7FKJ7</accession>
<dbReference type="InterPro" id="IPR013094">
    <property type="entry name" value="AB_hydrolase_3"/>
</dbReference>
<dbReference type="Proteomes" id="UP001221142">
    <property type="component" value="Unassembled WGS sequence"/>
</dbReference>
<dbReference type="SUPFAM" id="SSF53474">
    <property type="entry name" value="alpha/beta-Hydrolases"/>
    <property type="match status" value="1"/>
</dbReference>
<dbReference type="AlphaFoldDB" id="A0AAD7FKJ7"/>
<sequence length="354" mass="38933">MSVLQLLWMLVKLVPMPAVVLWKLLTTLRAPYNKNRNFKRIICDCAFRYVASALTVPEIRAYAGTTLGVYTTWAKKAKIPPIVDEIGGGARLLWVGPKRLGDVILFLHGGGFAMPPHEPHLLFLHHVRTEMERKRVTPGIAMLNYSLWPESTFPTPLTQLCLAVEFLLVAGVDPQRLQLVGDSAGGNIIVQLLSHMLHPHPSVPVLNIPGTLRSAHLISPWVDLRCCSSSWSANSGIDYVSKEGLGWVGARVASSARSETDRIFIHPILASRMWFSGLPTLVSTIRITAGEKELMVDDILALADILREHHGNVEVVVQEGGFHEDMFLDFLVGERTRGGLMEGIVASLVSGCAT</sequence>
<dbReference type="PANTHER" id="PTHR48081">
    <property type="entry name" value="AB HYDROLASE SUPERFAMILY PROTEIN C4A8.06C"/>
    <property type="match status" value="1"/>
</dbReference>
<dbReference type="InterPro" id="IPR050300">
    <property type="entry name" value="GDXG_lipolytic_enzyme"/>
</dbReference>
<evidence type="ECO:0000259" key="2">
    <source>
        <dbReference type="Pfam" id="PF07859"/>
    </source>
</evidence>
<evidence type="ECO:0000256" key="1">
    <source>
        <dbReference type="ARBA" id="ARBA00022801"/>
    </source>
</evidence>
<dbReference type="Gene3D" id="3.40.50.1820">
    <property type="entry name" value="alpha/beta hydrolase"/>
    <property type="match status" value="1"/>
</dbReference>
<proteinExistence type="predicted"/>
<organism evidence="3 4">
    <name type="scientific">Roridomyces roridus</name>
    <dbReference type="NCBI Taxonomy" id="1738132"/>
    <lineage>
        <taxon>Eukaryota</taxon>
        <taxon>Fungi</taxon>
        <taxon>Dikarya</taxon>
        <taxon>Basidiomycota</taxon>
        <taxon>Agaricomycotina</taxon>
        <taxon>Agaricomycetes</taxon>
        <taxon>Agaricomycetidae</taxon>
        <taxon>Agaricales</taxon>
        <taxon>Marasmiineae</taxon>
        <taxon>Mycenaceae</taxon>
        <taxon>Roridomyces</taxon>
    </lineage>
</organism>